<dbReference type="PROSITE" id="PS51375">
    <property type="entry name" value="PPR"/>
    <property type="match status" value="1"/>
</dbReference>
<dbReference type="GO" id="GO:0009451">
    <property type="term" value="P:RNA modification"/>
    <property type="evidence" value="ECO:0007669"/>
    <property type="project" value="InterPro"/>
</dbReference>
<dbReference type="Pfam" id="PF01535">
    <property type="entry name" value="PPR"/>
    <property type="match status" value="1"/>
</dbReference>
<sequence>MRQYNDIMSWTAMINGYVEHSFSYEATELFEKLPTVGLKPDPVTFIGALTACSHARLVELGFNYFNSMSKGYQISPSKEHYDSTRRKKRGTRQPCLRKPVESLIFPFFLVQEPDLEPRNLFPCWKIPDLLCLSSPVRRLLLLAVSFSPALAAGLLPPCSSGFSWKILVLDRFVSLVRDLSARFCGVR</sequence>
<dbReference type="InterPro" id="IPR046960">
    <property type="entry name" value="PPR_At4g14850-like_plant"/>
</dbReference>
<dbReference type="InterPro" id="IPR011990">
    <property type="entry name" value="TPR-like_helical_dom_sf"/>
</dbReference>
<keyword evidence="1" id="KW-0677">Repeat</keyword>
<accession>A0AAV5IGF7</accession>
<dbReference type="PANTHER" id="PTHR47926">
    <property type="entry name" value="PENTATRICOPEPTIDE REPEAT-CONTAINING PROTEIN"/>
    <property type="match status" value="1"/>
</dbReference>
<dbReference type="GO" id="GO:0003723">
    <property type="term" value="F:RNA binding"/>
    <property type="evidence" value="ECO:0007669"/>
    <property type="project" value="InterPro"/>
</dbReference>
<proteinExistence type="predicted"/>
<protein>
    <recommendedName>
        <fullName evidence="5">Pentatricopeptide repeat-containing protein</fullName>
    </recommendedName>
</protein>
<name>A0AAV5IGF7_9ROSI</name>
<evidence type="ECO:0000256" key="2">
    <source>
        <dbReference type="PROSITE-ProRule" id="PRU00708"/>
    </source>
</evidence>
<gene>
    <name evidence="3" type="ORF">SLEP1_g12264</name>
</gene>
<evidence type="ECO:0000313" key="4">
    <source>
        <dbReference type="Proteomes" id="UP001054252"/>
    </source>
</evidence>
<feature type="repeat" description="PPR" evidence="2">
    <location>
        <begin position="6"/>
        <end position="40"/>
    </location>
</feature>
<dbReference type="Proteomes" id="UP001054252">
    <property type="component" value="Unassembled WGS sequence"/>
</dbReference>
<dbReference type="InterPro" id="IPR002885">
    <property type="entry name" value="PPR_rpt"/>
</dbReference>
<dbReference type="Gene3D" id="1.25.40.10">
    <property type="entry name" value="Tetratricopeptide repeat domain"/>
    <property type="match status" value="1"/>
</dbReference>
<organism evidence="3 4">
    <name type="scientific">Rubroshorea leprosula</name>
    <dbReference type="NCBI Taxonomy" id="152421"/>
    <lineage>
        <taxon>Eukaryota</taxon>
        <taxon>Viridiplantae</taxon>
        <taxon>Streptophyta</taxon>
        <taxon>Embryophyta</taxon>
        <taxon>Tracheophyta</taxon>
        <taxon>Spermatophyta</taxon>
        <taxon>Magnoliopsida</taxon>
        <taxon>eudicotyledons</taxon>
        <taxon>Gunneridae</taxon>
        <taxon>Pentapetalae</taxon>
        <taxon>rosids</taxon>
        <taxon>malvids</taxon>
        <taxon>Malvales</taxon>
        <taxon>Dipterocarpaceae</taxon>
        <taxon>Rubroshorea</taxon>
    </lineage>
</organism>
<evidence type="ECO:0000256" key="1">
    <source>
        <dbReference type="ARBA" id="ARBA00022737"/>
    </source>
</evidence>
<dbReference type="NCBIfam" id="TIGR00756">
    <property type="entry name" value="PPR"/>
    <property type="match status" value="1"/>
</dbReference>
<dbReference type="AlphaFoldDB" id="A0AAV5IGF7"/>
<comment type="caution">
    <text evidence="3">The sequence shown here is derived from an EMBL/GenBank/DDBJ whole genome shotgun (WGS) entry which is preliminary data.</text>
</comment>
<keyword evidence="4" id="KW-1185">Reference proteome</keyword>
<dbReference type="EMBL" id="BPVZ01000014">
    <property type="protein sequence ID" value="GKU99409.1"/>
    <property type="molecule type" value="Genomic_DNA"/>
</dbReference>
<reference evidence="3 4" key="1">
    <citation type="journal article" date="2021" name="Commun. Biol.">
        <title>The genome of Shorea leprosula (Dipterocarpaceae) highlights the ecological relevance of drought in aseasonal tropical rainforests.</title>
        <authorList>
            <person name="Ng K.K.S."/>
            <person name="Kobayashi M.J."/>
            <person name="Fawcett J.A."/>
            <person name="Hatakeyama M."/>
            <person name="Paape T."/>
            <person name="Ng C.H."/>
            <person name="Ang C.C."/>
            <person name="Tnah L.H."/>
            <person name="Lee C.T."/>
            <person name="Nishiyama T."/>
            <person name="Sese J."/>
            <person name="O'Brien M.J."/>
            <person name="Copetti D."/>
            <person name="Mohd Noor M.I."/>
            <person name="Ong R.C."/>
            <person name="Putra M."/>
            <person name="Sireger I.Z."/>
            <person name="Indrioko S."/>
            <person name="Kosugi Y."/>
            <person name="Izuno A."/>
            <person name="Isagi Y."/>
            <person name="Lee S.L."/>
            <person name="Shimizu K.K."/>
        </authorList>
    </citation>
    <scope>NUCLEOTIDE SEQUENCE [LARGE SCALE GENOMIC DNA]</scope>
    <source>
        <strain evidence="3">214</strain>
    </source>
</reference>
<evidence type="ECO:0008006" key="5">
    <source>
        <dbReference type="Google" id="ProtNLM"/>
    </source>
</evidence>
<dbReference type="PANTHER" id="PTHR47926:SF532">
    <property type="entry name" value="PENTACOTRIPEPTIDE-REPEAT REGION OF PRORP DOMAIN-CONTAINING PROTEIN"/>
    <property type="match status" value="1"/>
</dbReference>
<evidence type="ECO:0000313" key="3">
    <source>
        <dbReference type="EMBL" id="GKU99409.1"/>
    </source>
</evidence>